<dbReference type="Gene3D" id="1.10.510.10">
    <property type="entry name" value="Transferase(Phosphotransferase) domain 1"/>
    <property type="match status" value="1"/>
</dbReference>
<dbReference type="PANTHER" id="PTHR44329:SF214">
    <property type="entry name" value="PROTEIN KINASE DOMAIN-CONTAINING PROTEIN"/>
    <property type="match status" value="1"/>
</dbReference>
<reference evidence="2 3" key="1">
    <citation type="journal article" date="2010" name="Nature">
        <title>The Ectocarpus genome and the independent evolution of multicellularity in brown algae.</title>
        <authorList>
            <person name="Cock J.M."/>
            <person name="Sterck L."/>
            <person name="Rouze P."/>
            <person name="Scornet D."/>
            <person name="Allen A.E."/>
            <person name="Amoutzias G."/>
            <person name="Anthouard V."/>
            <person name="Artiguenave F."/>
            <person name="Aury J.M."/>
            <person name="Badger J.H."/>
            <person name="Beszteri B."/>
            <person name="Billiau K."/>
            <person name="Bonnet E."/>
            <person name="Bothwell J.H."/>
            <person name="Bowler C."/>
            <person name="Boyen C."/>
            <person name="Brownlee C."/>
            <person name="Carrano C.J."/>
            <person name="Charrier B."/>
            <person name="Cho G.Y."/>
            <person name="Coelho S.M."/>
            <person name="Collen J."/>
            <person name="Corre E."/>
            <person name="Da Silva C."/>
            <person name="Delage L."/>
            <person name="Delaroque N."/>
            <person name="Dittami S.M."/>
            <person name="Doulbeau S."/>
            <person name="Elias M."/>
            <person name="Farnham G."/>
            <person name="Gachon C.M."/>
            <person name="Gschloessl B."/>
            <person name="Heesch S."/>
            <person name="Jabbari K."/>
            <person name="Jubin C."/>
            <person name="Kawai H."/>
            <person name="Kimura K."/>
            <person name="Kloareg B."/>
            <person name="Kupper F.C."/>
            <person name="Lang D."/>
            <person name="Le Bail A."/>
            <person name="Leblanc C."/>
            <person name="Lerouge P."/>
            <person name="Lohr M."/>
            <person name="Lopez P.J."/>
            <person name="Martens C."/>
            <person name="Maumus F."/>
            <person name="Michel G."/>
            <person name="Miranda-Saavedra D."/>
            <person name="Morales J."/>
            <person name="Moreau H."/>
            <person name="Motomura T."/>
            <person name="Nagasato C."/>
            <person name="Napoli C.A."/>
            <person name="Nelson D.R."/>
            <person name="Nyvall-Collen P."/>
            <person name="Peters A.F."/>
            <person name="Pommier C."/>
            <person name="Potin P."/>
            <person name="Poulain J."/>
            <person name="Quesneville H."/>
            <person name="Read B."/>
            <person name="Rensing S.A."/>
            <person name="Ritter A."/>
            <person name="Rousvoal S."/>
            <person name="Samanta M."/>
            <person name="Samson G."/>
            <person name="Schroeder D.C."/>
            <person name="Segurens B."/>
            <person name="Strittmatter M."/>
            <person name="Tonon T."/>
            <person name="Tregear J.W."/>
            <person name="Valentin K."/>
            <person name="von Dassow P."/>
            <person name="Yamagishi T."/>
            <person name="Van de Peer Y."/>
            <person name="Wincker P."/>
        </authorList>
    </citation>
    <scope>NUCLEOTIDE SEQUENCE [LARGE SCALE GENOMIC DNA]</scope>
    <source>
        <strain evidence="3">Ec32 / CCAP1310/4</strain>
    </source>
</reference>
<dbReference type="PIRSF" id="PIRSF000654">
    <property type="entry name" value="Integrin-linked_kinase"/>
    <property type="match status" value="1"/>
</dbReference>
<feature type="domain" description="Protein kinase" evidence="1">
    <location>
        <begin position="3"/>
        <end position="263"/>
    </location>
</feature>
<dbReference type="Pfam" id="PF00069">
    <property type="entry name" value="Pkinase"/>
    <property type="match status" value="1"/>
</dbReference>
<dbReference type="EMBL" id="FN649727">
    <property type="protein sequence ID" value="CBJ25767.1"/>
    <property type="molecule type" value="Genomic_DNA"/>
</dbReference>
<proteinExistence type="predicted"/>
<dbReference type="PANTHER" id="PTHR44329">
    <property type="entry name" value="SERINE/THREONINE-PROTEIN KINASE TNNI3K-RELATED"/>
    <property type="match status" value="1"/>
</dbReference>
<dbReference type="Proteomes" id="UP000002630">
    <property type="component" value="Linkage Group LG02"/>
</dbReference>
<dbReference type="SUPFAM" id="SSF56112">
    <property type="entry name" value="Protein kinase-like (PK-like)"/>
    <property type="match status" value="1"/>
</dbReference>
<dbReference type="AlphaFoldDB" id="D7G774"/>
<dbReference type="GO" id="GO:0004674">
    <property type="term" value="F:protein serine/threonine kinase activity"/>
    <property type="evidence" value="ECO:0007669"/>
    <property type="project" value="TreeGrafter"/>
</dbReference>
<dbReference type="Gene3D" id="3.30.200.20">
    <property type="entry name" value="Phosphorylase Kinase, domain 1"/>
    <property type="match status" value="1"/>
</dbReference>
<keyword evidence="3" id="KW-1185">Reference proteome</keyword>
<dbReference type="InterPro" id="IPR000719">
    <property type="entry name" value="Prot_kinase_dom"/>
</dbReference>
<keyword evidence="2" id="KW-0418">Kinase</keyword>
<dbReference type="OrthoDB" id="41771at2759"/>
<dbReference type="InterPro" id="IPR011009">
    <property type="entry name" value="Kinase-like_dom_sf"/>
</dbReference>
<sequence>MLEGKTEFLGKGYWREVRLATYQGQDVAIKTLRDDQEETDRNKERHRWEAVALDLVSDHPNIVHLLGLCECDMITEYFPYYMDVLLMGDDSSSEELVELSIGEIIRMALQAARGIQALHEMPGGPVVHADLQPRQLLLDENGVVKVNDLNRCRFMARDSSGEPCPFYISKGNGVWRSPEEYAGEGLTEKLDIYSLGNIFWAMLGRKPPFKRDDKYKARVLRGERPKVDPSWHPEFVQLFTDMWKRDPRERPNAREVVLRLEMMYAQLPPESESD</sequence>
<dbReference type="InterPro" id="IPR051681">
    <property type="entry name" value="Ser/Thr_Kinases-Pseudokinases"/>
</dbReference>
<accession>D7G774</accession>
<dbReference type="GO" id="GO:0005524">
    <property type="term" value="F:ATP binding"/>
    <property type="evidence" value="ECO:0007669"/>
    <property type="project" value="InterPro"/>
</dbReference>
<dbReference type="STRING" id="2880.D7G774"/>
<dbReference type="OMA" id="PQQMQDL"/>
<organism evidence="2 3">
    <name type="scientific">Ectocarpus siliculosus</name>
    <name type="common">Brown alga</name>
    <name type="synonym">Conferva siliculosa</name>
    <dbReference type="NCBI Taxonomy" id="2880"/>
    <lineage>
        <taxon>Eukaryota</taxon>
        <taxon>Sar</taxon>
        <taxon>Stramenopiles</taxon>
        <taxon>Ochrophyta</taxon>
        <taxon>PX clade</taxon>
        <taxon>Phaeophyceae</taxon>
        <taxon>Ectocarpales</taxon>
        <taxon>Ectocarpaceae</taxon>
        <taxon>Ectocarpus</taxon>
    </lineage>
</organism>
<protein>
    <submittedName>
        <fullName evidence="2">Similar to TAK1 (TGF-beta-activated kinase)</fullName>
    </submittedName>
</protein>
<gene>
    <name evidence="2" type="primary">PK</name>
    <name evidence="2" type="ORF">Esi_0008_0238</name>
</gene>
<evidence type="ECO:0000259" key="1">
    <source>
        <dbReference type="PROSITE" id="PS50011"/>
    </source>
</evidence>
<keyword evidence="2" id="KW-0808">Transferase</keyword>
<dbReference type="EMBL" id="FN649035">
    <property type="protein sequence ID" value="CBJ25767.1"/>
    <property type="molecule type" value="Genomic_DNA"/>
</dbReference>
<dbReference type="InParanoid" id="D7G774"/>
<evidence type="ECO:0000313" key="3">
    <source>
        <dbReference type="Proteomes" id="UP000002630"/>
    </source>
</evidence>
<evidence type="ECO:0000313" key="2">
    <source>
        <dbReference type="EMBL" id="CBJ25767.1"/>
    </source>
</evidence>
<dbReference type="PROSITE" id="PS50011">
    <property type="entry name" value="PROTEIN_KINASE_DOM"/>
    <property type="match status" value="1"/>
</dbReference>
<name>D7G774_ECTSI</name>